<evidence type="ECO:0008006" key="3">
    <source>
        <dbReference type="Google" id="ProtNLM"/>
    </source>
</evidence>
<evidence type="ECO:0000313" key="2">
    <source>
        <dbReference type="Proteomes" id="UP000275408"/>
    </source>
</evidence>
<dbReference type="Proteomes" id="UP000275408">
    <property type="component" value="Unassembled WGS sequence"/>
</dbReference>
<evidence type="ECO:0000313" key="1">
    <source>
        <dbReference type="EMBL" id="RMX56771.1"/>
    </source>
</evidence>
<dbReference type="AlphaFoldDB" id="A0A3M6USX8"/>
<proteinExistence type="predicted"/>
<dbReference type="PANTHER" id="PTHR33834">
    <property type="entry name" value="SIGNALING PEPTIDE TAXIMIN 2"/>
    <property type="match status" value="1"/>
</dbReference>
<keyword evidence="2" id="KW-1185">Reference proteome</keyword>
<organism evidence="1 2">
    <name type="scientific">Pocillopora damicornis</name>
    <name type="common">Cauliflower coral</name>
    <name type="synonym">Millepora damicornis</name>
    <dbReference type="NCBI Taxonomy" id="46731"/>
    <lineage>
        <taxon>Eukaryota</taxon>
        <taxon>Metazoa</taxon>
        <taxon>Cnidaria</taxon>
        <taxon>Anthozoa</taxon>
        <taxon>Hexacorallia</taxon>
        <taxon>Scleractinia</taxon>
        <taxon>Astrocoeniina</taxon>
        <taxon>Pocilloporidae</taxon>
        <taxon>Pocillopora</taxon>
    </lineage>
</organism>
<sequence>MTDLGDCGGGEWTMIKKMDGNKQTFSFDEALQSDKNTFKPQGGETGFDSEETKLATYWDTPFSKVCVGMKVGSLIKFAKIDQKGDSLHSLIADGQHRATSLGRDAWKDLIGSDASLQVNCNIEGFNVEGTSRRHSRARIGIATNEKNDCGSCDSRIGLGIGGYPDENVSCGNVVRHGGGNGDRTIQACTDSSASIMKVWLVAAVISSIAGSLVAVKDQCEQDSSSSCCSGGDFSPVNPFSTLGKKVDELLDLIRAQVLQCAGGRALETTPKSCKEVVDNGRSDGNKAYTLDVGGKKMPVFCQVTPLEGCGGGGWTMVMKIDGTKKHFTYDSALWTDLITFNTHGGETGFDAHETKLSTYWKTPFSKICVGMKVGNDPVRFQVIDQQATSLHSLIADGEYRATSLGRDAWKDLIGPHASLQRNCNREGFNAKADRDNLSRARIGITSNNENDCNTNDSRIGFGTAGYPDENQSCGNVARHGGDNGDKTTPAMGYILVQ</sequence>
<dbReference type="InterPro" id="IPR055283">
    <property type="entry name" value="TAXIMIN_1/2"/>
</dbReference>
<dbReference type="PANTHER" id="PTHR33834:SF2">
    <property type="entry name" value="SIGNALING PEPTIDE TAXIMIN 1"/>
    <property type="match status" value="1"/>
</dbReference>
<gene>
    <name evidence="1" type="ORF">pdam_00018067</name>
</gene>
<dbReference type="EMBL" id="RCHS01000797">
    <property type="protein sequence ID" value="RMX56771.1"/>
    <property type="molecule type" value="Genomic_DNA"/>
</dbReference>
<dbReference type="OrthoDB" id="10296991at2759"/>
<reference evidence="1 2" key="1">
    <citation type="journal article" date="2018" name="Sci. Rep.">
        <title>Comparative analysis of the Pocillopora damicornis genome highlights role of immune system in coral evolution.</title>
        <authorList>
            <person name="Cunning R."/>
            <person name="Bay R.A."/>
            <person name="Gillette P."/>
            <person name="Baker A.C."/>
            <person name="Traylor-Knowles N."/>
        </authorList>
    </citation>
    <scope>NUCLEOTIDE SEQUENCE [LARGE SCALE GENOMIC DNA]</scope>
    <source>
        <strain evidence="1">RSMAS</strain>
        <tissue evidence="1">Whole animal</tissue>
    </source>
</reference>
<name>A0A3M6USX8_POCDA</name>
<comment type="caution">
    <text evidence="1">The sequence shown here is derived from an EMBL/GenBank/DDBJ whole genome shotgun (WGS) entry which is preliminary data.</text>
</comment>
<protein>
    <recommendedName>
        <fullName evidence="3">Fibrinogen C-terminal domain-containing protein</fullName>
    </recommendedName>
</protein>
<accession>A0A3M6USX8</accession>